<evidence type="ECO:0000256" key="6">
    <source>
        <dbReference type="SAM" id="Phobius"/>
    </source>
</evidence>
<gene>
    <name evidence="8" type="ORF">GCM10011401_08840</name>
</gene>
<sequence>MTGTTTTAAAHDGQPKASAATADLRAPSYHHITARPGFNRWLIPPAALALHMCIGQVYGTSVYQSRLATHFADDPLVGIFGQILGPIFGGDHPAQTAVAFFAFSLSIVLMGLSAALFGKWVDFRGPRMAMLASTTFWVSGFLIGSMGIFTQQLWLVGLGYGVLGGIGLGIGYIAPVSTLMKWFPDRPGLGTGMAIMGFGVGAMIAAPFSTMMLGVFDRMGAGEGAAVGYLFLTLAVIYAPMMLFAAWIIRVPAADWKPEGYDPTTNKAAKMVSAGNVTANNALRTPQFWLLWVVLFVNVTAAVGLLPQAANFVQDFFRDGSGETFASPEVAAVAAAGFVGYLSLTNTLGRFIWASTSDKIGRKPIYMMYLGLGSLLYLSLAVFGDSNMAAFIVLAGIILSFYGGGFATIPAYLRDLFGTLQVGAIHGRLLTAWSAAGIAGPAIVNITLDSAEGSPGVDLTAADYRPALLIMSVLLLVGFVTNLLVSPVSSMWHEENREAAEPAAEAATPVSSQQAGPAAATEPARNPVVPIPAAWTIVALPMLFGLIYTFSNAVQLFAPGS</sequence>
<evidence type="ECO:0000313" key="8">
    <source>
        <dbReference type="EMBL" id="GGE63944.1"/>
    </source>
</evidence>
<dbReference type="Pfam" id="PF07690">
    <property type="entry name" value="MFS_1"/>
    <property type="match status" value="1"/>
</dbReference>
<dbReference type="Gene3D" id="1.20.1250.20">
    <property type="entry name" value="MFS general substrate transporter like domains"/>
    <property type="match status" value="2"/>
</dbReference>
<evidence type="ECO:0000259" key="7">
    <source>
        <dbReference type="PROSITE" id="PS50850"/>
    </source>
</evidence>
<dbReference type="GO" id="GO:0005886">
    <property type="term" value="C:plasma membrane"/>
    <property type="evidence" value="ECO:0007669"/>
    <property type="project" value="UniProtKB-SubCell"/>
</dbReference>
<evidence type="ECO:0000256" key="2">
    <source>
        <dbReference type="ARBA" id="ARBA00022692"/>
    </source>
</evidence>
<dbReference type="Proteomes" id="UP000633136">
    <property type="component" value="Unassembled WGS sequence"/>
</dbReference>
<feature type="transmembrane region" description="Helical" evidence="6">
    <location>
        <begin position="129"/>
        <end position="148"/>
    </location>
</feature>
<evidence type="ECO:0000256" key="4">
    <source>
        <dbReference type="ARBA" id="ARBA00023136"/>
    </source>
</evidence>
<feature type="transmembrane region" description="Helical" evidence="6">
    <location>
        <begin position="389"/>
        <end position="413"/>
    </location>
</feature>
<feature type="transmembrane region" description="Helical" evidence="6">
    <location>
        <begin position="533"/>
        <end position="551"/>
    </location>
</feature>
<dbReference type="InterPro" id="IPR011701">
    <property type="entry name" value="MFS"/>
</dbReference>
<dbReference type="GO" id="GO:0022857">
    <property type="term" value="F:transmembrane transporter activity"/>
    <property type="evidence" value="ECO:0007669"/>
    <property type="project" value="InterPro"/>
</dbReference>
<feature type="transmembrane region" description="Helical" evidence="6">
    <location>
        <begin position="425"/>
        <end position="444"/>
    </location>
</feature>
<feature type="transmembrane region" description="Helical" evidence="6">
    <location>
        <begin position="330"/>
        <end position="353"/>
    </location>
</feature>
<dbReference type="PANTHER" id="PTHR11360:SF317">
    <property type="entry name" value="MAJOR FACILITATOR SUPERFAMILY (MFS) PROFILE DOMAIN-CONTAINING PROTEIN-RELATED"/>
    <property type="match status" value="1"/>
</dbReference>
<keyword evidence="2 6" id="KW-0812">Transmembrane</keyword>
<feature type="transmembrane region" description="Helical" evidence="6">
    <location>
        <begin position="228"/>
        <end position="249"/>
    </location>
</feature>
<dbReference type="InterPro" id="IPR036259">
    <property type="entry name" value="MFS_trans_sf"/>
</dbReference>
<proteinExistence type="predicted"/>
<accession>A0A917ENE0</accession>
<comment type="caution">
    <text evidence="8">The sequence shown here is derived from an EMBL/GenBank/DDBJ whole genome shotgun (WGS) entry which is preliminary data.</text>
</comment>
<evidence type="ECO:0000256" key="3">
    <source>
        <dbReference type="ARBA" id="ARBA00022989"/>
    </source>
</evidence>
<feature type="transmembrane region" description="Helical" evidence="6">
    <location>
        <begin position="195"/>
        <end position="216"/>
    </location>
</feature>
<dbReference type="InterPro" id="IPR050327">
    <property type="entry name" value="Proton-linked_MCT"/>
</dbReference>
<dbReference type="AlphaFoldDB" id="A0A917ENE0"/>
<protein>
    <submittedName>
        <fullName evidence="8">MFS transporter</fullName>
    </submittedName>
</protein>
<dbReference type="EMBL" id="BMIS01000003">
    <property type="protein sequence ID" value="GGE63944.1"/>
    <property type="molecule type" value="Genomic_DNA"/>
</dbReference>
<keyword evidence="9" id="KW-1185">Reference proteome</keyword>
<dbReference type="PROSITE" id="PS50850">
    <property type="entry name" value="MFS"/>
    <property type="match status" value="1"/>
</dbReference>
<reference evidence="8" key="1">
    <citation type="journal article" date="2014" name="Int. J. Syst. Evol. Microbiol.">
        <title>Complete genome sequence of Corynebacterium casei LMG S-19264T (=DSM 44701T), isolated from a smear-ripened cheese.</title>
        <authorList>
            <consortium name="US DOE Joint Genome Institute (JGI-PGF)"/>
            <person name="Walter F."/>
            <person name="Albersmeier A."/>
            <person name="Kalinowski J."/>
            <person name="Ruckert C."/>
        </authorList>
    </citation>
    <scope>NUCLEOTIDE SEQUENCE</scope>
    <source>
        <strain evidence="8">CGMCC 1.15388</strain>
    </source>
</reference>
<feature type="transmembrane region" description="Helical" evidence="6">
    <location>
        <begin position="365"/>
        <end position="383"/>
    </location>
</feature>
<evidence type="ECO:0000256" key="5">
    <source>
        <dbReference type="SAM" id="MobiDB-lite"/>
    </source>
</evidence>
<feature type="region of interest" description="Disordered" evidence="5">
    <location>
        <begin position="496"/>
        <end position="524"/>
    </location>
</feature>
<dbReference type="CDD" id="cd17353">
    <property type="entry name" value="MFS_OFA_like"/>
    <property type="match status" value="1"/>
</dbReference>
<evidence type="ECO:0000256" key="1">
    <source>
        <dbReference type="ARBA" id="ARBA00004651"/>
    </source>
</evidence>
<dbReference type="PANTHER" id="PTHR11360">
    <property type="entry name" value="MONOCARBOXYLATE TRANSPORTER"/>
    <property type="match status" value="1"/>
</dbReference>
<feature type="transmembrane region" description="Helical" evidence="6">
    <location>
        <begin position="289"/>
        <end position="310"/>
    </location>
</feature>
<dbReference type="RefSeq" id="WP_188683099.1">
    <property type="nucleotide sequence ID" value="NZ_BMIS01000003.1"/>
</dbReference>
<dbReference type="InterPro" id="IPR020846">
    <property type="entry name" value="MFS_dom"/>
</dbReference>
<evidence type="ECO:0000313" key="9">
    <source>
        <dbReference type="Proteomes" id="UP000633136"/>
    </source>
</evidence>
<name>A0A917ENE0_9MICC</name>
<feature type="transmembrane region" description="Helical" evidence="6">
    <location>
        <begin position="464"/>
        <end position="485"/>
    </location>
</feature>
<organism evidence="8 9">
    <name type="scientific">Nesterenkonia cremea</name>
    <dbReference type="NCBI Taxonomy" id="1882340"/>
    <lineage>
        <taxon>Bacteria</taxon>
        <taxon>Bacillati</taxon>
        <taxon>Actinomycetota</taxon>
        <taxon>Actinomycetes</taxon>
        <taxon>Micrococcales</taxon>
        <taxon>Micrococcaceae</taxon>
        <taxon>Nesterenkonia</taxon>
    </lineage>
</organism>
<feature type="domain" description="Major facilitator superfamily (MFS) profile" evidence="7">
    <location>
        <begin position="62"/>
        <end position="490"/>
    </location>
</feature>
<comment type="subcellular location">
    <subcellularLocation>
        <location evidence="1">Cell membrane</location>
        <topology evidence="1">Multi-pass membrane protein</topology>
    </subcellularLocation>
</comment>
<feature type="transmembrane region" description="Helical" evidence="6">
    <location>
        <begin position="154"/>
        <end position="174"/>
    </location>
</feature>
<reference evidence="8" key="2">
    <citation type="submission" date="2020-09" db="EMBL/GenBank/DDBJ databases">
        <authorList>
            <person name="Sun Q."/>
            <person name="Zhou Y."/>
        </authorList>
    </citation>
    <scope>NUCLEOTIDE SEQUENCE</scope>
    <source>
        <strain evidence="8">CGMCC 1.15388</strain>
    </source>
</reference>
<keyword evidence="3 6" id="KW-1133">Transmembrane helix</keyword>
<feature type="transmembrane region" description="Helical" evidence="6">
    <location>
        <begin position="97"/>
        <end position="117"/>
    </location>
</feature>
<dbReference type="SUPFAM" id="SSF103473">
    <property type="entry name" value="MFS general substrate transporter"/>
    <property type="match status" value="1"/>
</dbReference>
<keyword evidence="4 6" id="KW-0472">Membrane</keyword>